<evidence type="ECO:0000256" key="4">
    <source>
        <dbReference type="ARBA" id="ARBA00023242"/>
    </source>
</evidence>
<dbReference type="Pfam" id="PF02373">
    <property type="entry name" value="JmjC"/>
    <property type="match status" value="1"/>
</dbReference>
<dbReference type="InterPro" id="IPR018866">
    <property type="entry name" value="Znf-4CXXC_R1"/>
</dbReference>
<feature type="compositionally biased region" description="Polar residues" evidence="5">
    <location>
        <begin position="1287"/>
        <end position="1299"/>
    </location>
</feature>
<evidence type="ECO:0000256" key="2">
    <source>
        <dbReference type="ARBA" id="ARBA00023015"/>
    </source>
</evidence>
<dbReference type="OrthoDB" id="298344at2759"/>
<dbReference type="HOGENOM" id="CLU_003774_1_0_1"/>
<feature type="compositionally biased region" description="Low complexity" evidence="5">
    <location>
        <begin position="1391"/>
        <end position="1405"/>
    </location>
</feature>
<dbReference type="InParanoid" id="K1WVK2"/>
<feature type="compositionally biased region" description="Basic and acidic residues" evidence="5">
    <location>
        <begin position="1209"/>
        <end position="1227"/>
    </location>
</feature>
<dbReference type="GeneID" id="18760578"/>
<name>K1WVK2_MARBU</name>
<feature type="region of interest" description="Disordered" evidence="5">
    <location>
        <begin position="911"/>
        <end position="957"/>
    </location>
</feature>
<feature type="compositionally biased region" description="Basic and acidic residues" evidence="5">
    <location>
        <begin position="1140"/>
        <end position="1157"/>
    </location>
</feature>
<feature type="region of interest" description="Disordered" evidence="5">
    <location>
        <begin position="1020"/>
        <end position="1299"/>
    </location>
</feature>
<feature type="compositionally biased region" description="Low complexity" evidence="5">
    <location>
        <begin position="1120"/>
        <end position="1130"/>
    </location>
</feature>
<protein>
    <submittedName>
        <fullName evidence="7">AT hook domain-containing protein</fullName>
    </submittedName>
</protein>
<keyword evidence="2" id="KW-0805">Transcription regulation</keyword>
<keyword evidence="4" id="KW-0539">Nucleus</keyword>
<dbReference type="GO" id="GO:0005634">
    <property type="term" value="C:nucleus"/>
    <property type="evidence" value="ECO:0007669"/>
    <property type="project" value="UniProtKB-SubCell"/>
</dbReference>
<proteinExistence type="predicted"/>
<sequence length="1564" mass="175502">MPSHTHPQAQFVPISPEFDLSALVESCDNFDYVTRLSTEKLKEHSVQSFEALILAVVIQSGKPLVIENWGEALPPWLFSPDWLEANLGTKAEQVRDIPNEVNIPMTMGHYLRSMNQLANQFTTDNYRDPKRQRLYLKDIDCPDTWAEQLKSMIPDCVYYLNECIESRTGGDGAILERNEYNQMRYGKGVAPAGDLMSSLPPEMRALNMMCYIGHEGTYTPAHREMCATLGHNIMVEASKDGNGEKQGSSIWFMTETKERELVSEYFLSMLGHDIEVEKHFAQVNAWKKAPFNVWVVEQKVGDLILIPPLAPHQVWNRGTRTMKVAWNRTTVDTLELALHEALPRGRMVCRDEQYKCKAIVYYTLLKYYNLLQRDTVEPKMWKYGRIKQLLEDFRRLFSLYQEILVSEMFSPKLPDETEVEMVPFDSNVTCSYCRLNIFNRFLTCKSCILYGLTGEEDTYDICMDCYAMGRSCACISSLSWVEQWDWNVLVDNYELWRGVVVQFDGFFDIMRSPQVLEIARKRYGKKPIAEVCQEQLIRRPWTDITKPKEQTPDFSDVEVSVDDEGRVKRPKRGKNASKRKGKLAAMKGKTHSCHICFHQEQDWKLAFCTTCSSAYCYGVLWRAFDIMPQTVMEDKDWQCPKCLKICSCSKCRKGNVQKPYQPKGTLLGHDTRKVADYRSVESLVDFSKTNLVWLRDNNAENPQVSGRMLRLKEKAEAEKARADSDDQGYLANGAEGDPFPAGNDPDTDANAALEDHAREMQDIDPLLRGPAQEMPATDDNAHGVGHYGADYDPTGFTPHGHEDFGNVGDDIQNACMEGNNYSFQDYDAANPQPANCSSRLLAPVAPMVSRNPTSAPTPAEPAQPARSFQPAELVYPDSSHVDQERMMGIGYYQQGDDIDRILFDPPNATESFVRPSEPTAAEAPNLSLSDLLDPALQPPEVKKRKRQGYDDEGEEEEFFASKRQKMLALTKKHKSDAENVISDITLPEKRLPRRSTGKPQIYTDLGEDAIAPEEDAANLIPAYHYDRRPPKTDKPEEGLELAAQAMSNLSNPKAKRGRPKAEPKTNTIKTPRKSAWLTRKEAEEDSGVDYSGGLPKKTRRNRTDKAIDASRSNSEAIEMSSSARSDSDGGAAVGNYSEIGGDRDSLFGEHLERDNHASAEGASKEPQSVQLASDDAESLQPPLESQLAPQDESDFEVAEKPTPKRGGRPSRERYDDSQPEVQPEKPMLKRRGRPPKKTHPHTDLRSPSPATPAAPKMLSMKERMALEGKTFKTVGGKQKARVEIPSGFSTSRNTPVTTPKSILKQPSIVIPTLSNAMGYRSQPAQNSTDNSLATTPAVILSSKRTYISTSGHSNPVPEQASAPSPPVRKGPTVVRLISPDSESEENDIHPSVSDRSPSEFESSSDAEIPAKISPKTTRGTAVVRGRPAANAARRGGRPSGLEDRTCGARTGSFFSQGTYGMKQELITFHVNPQIAIRAFSIWFMCVTMRDDRDGVNFVCRLYSRKLEAQVCNAHFPGRFDNDHIVFLRLCAKPQLRNLSWRHLDDLLMSGIINRRVTADNNTLL</sequence>
<dbReference type="Proteomes" id="UP000006753">
    <property type="component" value="Unassembled WGS sequence"/>
</dbReference>
<feature type="compositionally biased region" description="Basic and acidic residues" evidence="5">
    <location>
        <begin position="1259"/>
        <end position="1270"/>
    </location>
</feature>
<dbReference type="InterPro" id="IPR003347">
    <property type="entry name" value="JmjC_dom"/>
</dbReference>
<reference evidence="7 8" key="1">
    <citation type="journal article" date="2012" name="BMC Genomics">
        <title>Sequencing the genome of Marssonina brunnea reveals fungus-poplar co-evolution.</title>
        <authorList>
            <person name="Zhu S."/>
            <person name="Cao Y.-Z."/>
            <person name="Jiang C."/>
            <person name="Tan B.-Y."/>
            <person name="Wang Z."/>
            <person name="Feng S."/>
            <person name="Zhang L."/>
            <person name="Su X.-H."/>
            <person name="Brejova B."/>
            <person name="Vinar T."/>
            <person name="Xu M."/>
            <person name="Wang M.-X."/>
            <person name="Zhang S.-G."/>
            <person name="Huang M.-R."/>
            <person name="Wu R."/>
            <person name="Zhou Y."/>
        </authorList>
    </citation>
    <scope>NUCLEOTIDE SEQUENCE [LARGE SCALE GENOMIC DNA]</scope>
    <source>
        <strain evidence="7 8">MB_m1</strain>
    </source>
</reference>
<accession>K1WVK2</accession>
<dbReference type="EMBL" id="JH921437">
    <property type="protein sequence ID" value="EKD17066.1"/>
    <property type="molecule type" value="Genomic_DNA"/>
</dbReference>
<evidence type="ECO:0000256" key="3">
    <source>
        <dbReference type="ARBA" id="ARBA00023163"/>
    </source>
</evidence>
<dbReference type="eggNOG" id="ENOG502QW48">
    <property type="taxonomic scope" value="Eukaryota"/>
</dbReference>
<organism evidence="7 8">
    <name type="scientific">Marssonina brunnea f. sp. multigermtubi (strain MB_m1)</name>
    <name type="common">Marssonina leaf spot fungus</name>
    <dbReference type="NCBI Taxonomy" id="1072389"/>
    <lineage>
        <taxon>Eukaryota</taxon>
        <taxon>Fungi</taxon>
        <taxon>Dikarya</taxon>
        <taxon>Ascomycota</taxon>
        <taxon>Pezizomycotina</taxon>
        <taxon>Leotiomycetes</taxon>
        <taxon>Helotiales</taxon>
        <taxon>Drepanopezizaceae</taxon>
        <taxon>Drepanopeziza</taxon>
    </lineage>
</organism>
<feature type="compositionally biased region" description="Basic and acidic residues" evidence="5">
    <location>
        <begin position="1024"/>
        <end position="1037"/>
    </location>
</feature>
<evidence type="ECO:0000259" key="6">
    <source>
        <dbReference type="PROSITE" id="PS51184"/>
    </source>
</evidence>
<keyword evidence="3" id="KW-0804">Transcription</keyword>
<dbReference type="KEGG" id="mbe:MBM_04643"/>
<dbReference type="SMART" id="SM00558">
    <property type="entry name" value="JmjC"/>
    <property type="match status" value="1"/>
</dbReference>
<evidence type="ECO:0000256" key="5">
    <source>
        <dbReference type="SAM" id="MobiDB-lite"/>
    </source>
</evidence>
<feature type="region of interest" description="Disordered" evidence="5">
    <location>
        <begin position="715"/>
        <end position="749"/>
    </location>
</feature>
<dbReference type="Pfam" id="PF10497">
    <property type="entry name" value="zf-4CXXC_R1"/>
    <property type="match status" value="1"/>
</dbReference>
<keyword evidence="8" id="KW-1185">Reference proteome</keyword>
<comment type="subcellular location">
    <subcellularLocation>
        <location evidence="1">Nucleus</location>
    </subcellularLocation>
</comment>
<dbReference type="OMA" id="WKYGRIK"/>
<feature type="domain" description="JmjC" evidence="6">
    <location>
        <begin position="179"/>
        <end position="345"/>
    </location>
</feature>
<evidence type="ECO:0000313" key="7">
    <source>
        <dbReference type="EMBL" id="EKD17066.1"/>
    </source>
</evidence>
<feature type="region of interest" description="Disordered" evidence="5">
    <location>
        <begin position="1347"/>
        <end position="1447"/>
    </location>
</feature>
<dbReference type="Gene3D" id="2.60.120.650">
    <property type="entry name" value="Cupin"/>
    <property type="match status" value="1"/>
</dbReference>
<dbReference type="PROSITE" id="PS51184">
    <property type="entry name" value="JMJC"/>
    <property type="match status" value="1"/>
</dbReference>
<dbReference type="SUPFAM" id="SSF51197">
    <property type="entry name" value="Clavaminate synthase-like"/>
    <property type="match status" value="1"/>
</dbReference>
<feature type="compositionally biased region" description="Low complexity" evidence="5">
    <location>
        <begin position="1421"/>
        <end position="1433"/>
    </location>
</feature>
<feature type="compositionally biased region" description="Basic residues" evidence="5">
    <location>
        <begin position="1228"/>
        <end position="1239"/>
    </location>
</feature>
<evidence type="ECO:0000313" key="8">
    <source>
        <dbReference type="Proteomes" id="UP000006753"/>
    </source>
</evidence>
<feature type="compositionally biased region" description="Basic and acidic residues" evidence="5">
    <location>
        <begin position="715"/>
        <end position="724"/>
    </location>
</feature>
<evidence type="ECO:0000256" key="1">
    <source>
        <dbReference type="ARBA" id="ARBA00004123"/>
    </source>
</evidence>
<gene>
    <name evidence="7" type="ORF">MBM_04643</name>
</gene>